<dbReference type="InterPro" id="IPR018814">
    <property type="entry name" value="DUF5427"/>
</dbReference>
<dbReference type="Proteomes" id="UP000013776">
    <property type="component" value="Unassembled WGS sequence"/>
</dbReference>
<comment type="caution">
    <text evidence="2">The sequence shown here is derived from an EMBL/GenBank/DDBJ whole genome shotgun (WGS) entry which is preliminary data.</text>
</comment>
<feature type="compositionally biased region" description="Basic and acidic residues" evidence="1">
    <location>
        <begin position="90"/>
        <end position="100"/>
    </location>
</feature>
<dbReference type="EMBL" id="CAHR02000108">
    <property type="protein sequence ID" value="CCG82897.1"/>
    <property type="molecule type" value="Genomic_DNA"/>
</dbReference>
<feature type="region of interest" description="Disordered" evidence="1">
    <location>
        <begin position="415"/>
        <end position="441"/>
    </location>
</feature>
<dbReference type="STRING" id="1097556.R4XHK5"/>
<protein>
    <submittedName>
        <fullName evidence="2">Maintenance of telomere capping protein 1</fullName>
    </submittedName>
</protein>
<organism evidence="2 3">
    <name type="scientific">Taphrina deformans (strain PYCC 5710 / ATCC 11124 / CBS 356.35 / IMI 108563 / JCM 9778 / NBRC 8474)</name>
    <name type="common">Peach leaf curl fungus</name>
    <name type="synonym">Lalaria deformans</name>
    <dbReference type="NCBI Taxonomy" id="1097556"/>
    <lineage>
        <taxon>Eukaryota</taxon>
        <taxon>Fungi</taxon>
        <taxon>Dikarya</taxon>
        <taxon>Ascomycota</taxon>
        <taxon>Taphrinomycotina</taxon>
        <taxon>Taphrinomycetes</taxon>
        <taxon>Taphrinales</taxon>
        <taxon>Taphrinaceae</taxon>
        <taxon>Taphrina</taxon>
    </lineage>
</organism>
<sequence>MSGNSRAAEDLLADLNDLPDDPNAITGADSSAADVDEASINDFLAEFSKDRERPSRPITPRLPGAKARASPRLNTLSGARKSTDVPRTSTESRRSNKDETQTFTNSSAANSDKSEKNEDGEVGTTESRTDTPHASEAQASQKKVYGSNSSWSSWGGSLWSTANNIQAQLRAEAEKRLADLQASEEAQAIQARIRELDLSKLASEARNLGKGVLDAVAPPIEDNETLVVNVLHDITGLRVERAVYNSFERVMEQVEGGSLNIVASDREGTLEVNATPTSYKDARKMNFAALEDKARDGQAEQVERTSNIYLAIQAFTTDDIEVDEPEEKEMAGNEVQQTEIHVLMTLLDRPNGITFSSLSQTFPSSWIPLSLQSVDAAIQPREWINEHLEGILGLTAGVLAQRYVARRMGIDKAGVEEVPQQQSSGMKSREGQDLSEAGLGL</sequence>
<accession>R4XHK5</accession>
<gene>
    <name evidence="2" type="ORF">TAPDE_003048</name>
</gene>
<proteinExistence type="predicted"/>
<dbReference type="VEuPathDB" id="FungiDB:TAPDE_003048"/>
<name>R4XHK5_TAPDE</name>
<evidence type="ECO:0000313" key="3">
    <source>
        <dbReference type="Proteomes" id="UP000013776"/>
    </source>
</evidence>
<evidence type="ECO:0000313" key="2">
    <source>
        <dbReference type="EMBL" id="CCG82897.1"/>
    </source>
</evidence>
<evidence type="ECO:0000256" key="1">
    <source>
        <dbReference type="SAM" id="MobiDB-lite"/>
    </source>
</evidence>
<dbReference type="AlphaFoldDB" id="R4XHK5"/>
<dbReference type="Pfam" id="PF10310">
    <property type="entry name" value="DUF5427"/>
    <property type="match status" value="2"/>
</dbReference>
<dbReference type="PANTHER" id="PTHR28265:SF1">
    <property type="entry name" value="MAINTENANCE OF TELOMERE CAPPING PROTEIN 1"/>
    <property type="match status" value="1"/>
</dbReference>
<feature type="region of interest" description="Disordered" evidence="1">
    <location>
        <begin position="1"/>
        <end position="146"/>
    </location>
</feature>
<dbReference type="eggNOG" id="ENOG502QU4J">
    <property type="taxonomic scope" value="Eukaryota"/>
</dbReference>
<feature type="compositionally biased region" description="Low complexity" evidence="1">
    <location>
        <begin position="13"/>
        <end position="33"/>
    </location>
</feature>
<dbReference type="OrthoDB" id="5594977at2759"/>
<keyword evidence="3" id="KW-1185">Reference proteome</keyword>
<dbReference type="PANTHER" id="PTHR28265">
    <property type="entry name" value="MAINTENANCE OF TELOMERE CAPPING PROTEIN 1"/>
    <property type="match status" value="1"/>
</dbReference>
<reference evidence="2 3" key="1">
    <citation type="journal article" date="2013" name="MBio">
        <title>Genome sequencing of the plant pathogen Taphrina deformans, the causal agent of peach leaf curl.</title>
        <authorList>
            <person name="Cisse O.H."/>
            <person name="Almeida J.M.G.C.F."/>
            <person name="Fonseca A."/>
            <person name="Kumar A.A."/>
            <person name="Salojaervi J."/>
            <person name="Overmyer K."/>
            <person name="Hauser P.M."/>
            <person name="Pagni M."/>
        </authorList>
    </citation>
    <scope>NUCLEOTIDE SEQUENCE [LARGE SCALE GENOMIC DNA]</scope>
    <source>
        <strain evidence="3">PYCC 5710 / ATCC 11124 / CBS 356.35 / IMI 108563 / JCM 9778 / NBRC 8474</strain>
    </source>
</reference>
<feature type="compositionally biased region" description="Polar residues" evidence="1">
    <location>
        <begin position="101"/>
        <end position="111"/>
    </location>
</feature>